<dbReference type="InterPro" id="IPR025724">
    <property type="entry name" value="GAG-pre-integrase_dom"/>
</dbReference>
<dbReference type="InterPro" id="IPR054722">
    <property type="entry name" value="PolX-like_BBD"/>
</dbReference>
<feature type="domain" description="Reverse transcriptase Ty1/copia-type" evidence="2">
    <location>
        <begin position="725"/>
        <end position="779"/>
    </location>
</feature>
<dbReference type="Pfam" id="PF14223">
    <property type="entry name" value="Retrotran_gag_2"/>
    <property type="match status" value="1"/>
</dbReference>
<dbReference type="PANTHER" id="PTHR11439">
    <property type="entry name" value="GAG-POL-RELATED RETROTRANSPOSON"/>
    <property type="match status" value="1"/>
</dbReference>
<comment type="caution">
    <text evidence="5">The sequence shown here is derived from an EMBL/GenBank/DDBJ whole genome shotgun (WGS) entry which is preliminary data.</text>
</comment>
<proteinExistence type="predicted"/>
<sequence>MENSDDKTFLEGIHPRITEFLHNPPYVPVTLILRVPATATTPEVPEFYQPKPQANWDDEEKELANLAPKCKKMLIMALPNDIFMSLDHCDTSKELWSDLLRQLEGGIASLKNNRSMCTNEYHEFKAKEGERLRDTHSRMNVLISKRKKSGVIRTNEDNNLLFLKGLALIAEDNKGKGDRKKTEEKKKKKKALLIEADDDDRSSSEEEISMKEMMKTLVSFTRDIRRGAFSGSKGYERKWEDENKGYDRGSFERRDFERKNDLRNDEAKEEPQRNIEGCFRCGKPDESSEEDEPKKELVAFEDSEDEIEFCGMATSDSNSVNSKTLRVNMGRRGLGFSEYDNKPSGNSKKSAQNIRSHVPDSKSIFKRRRVLNKPESKTPLIFTNVAFEDYIDSFSPSEKMKPLEKELSSCAPEFIPRHLKEVYEKLVCFNNFECLSEDDLVKDFSNVETASLTDLALDSEMVTCSEYTSSSYTTDHIVVELTKPKFSRAEKEKWIDTNQTSVSAHAGNSMRRESHKKKNFLKNKEPRHKQKHVSTWYIDSGCSRHMTGTLELLSHYVNKEGSSVAFGGNQKDKIKGYGMIVKDKIRVNQVSYVDGLKHNLISVSQLCDNGMDVMFKIKYCILYKADTLTEVMRANRRGDFYLLSFDTLDEKEEIYLVSSVKNEEVWLWHTRFCHLNFHTLDKLVRLKLVKGLPELKFEKDHPLQLLHVDLYGPIAVQTLNGEKFILNEFEMSMMGELTFFLGFQVKQSSKVIFINQAKYVQDVLKKYKLSEASPMRTPMAIDQKLPKDISGTSVEYQSDPKESHMHAVKRIMRYLKKTPSLGLWYPLHSGFDLLAYTDSDYGGCQVDRKSTSRSCHFLGGKLVSWSSKKQNCVSTCTAKAECVAAASFAIMAILSIKSLSFVTTKVQLLSQKILSNTKRPNTLTSGSFEIFLK</sequence>
<evidence type="ECO:0000259" key="2">
    <source>
        <dbReference type="Pfam" id="PF07727"/>
    </source>
</evidence>
<accession>A0AA38TL07</accession>
<dbReference type="Proteomes" id="UP001172457">
    <property type="component" value="Chromosome 2"/>
</dbReference>
<gene>
    <name evidence="5" type="ORF">OSB04_007099</name>
</gene>
<dbReference type="Pfam" id="PF22936">
    <property type="entry name" value="Pol_BBD"/>
    <property type="match status" value="1"/>
</dbReference>
<feature type="compositionally biased region" description="Polar residues" evidence="1">
    <location>
        <begin position="343"/>
        <end position="355"/>
    </location>
</feature>
<dbReference type="EMBL" id="JARYMX010000002">
    <property type="protein sequence ID" value="KAJ9561939.1"/>
    <property type="molecule type" value="Genomic_DNA"/>
</dbReference>
<evidence type="ECO:0000313" key="5">
    <source>
        <dbReference type="EMBL" id="KAJ9561939.1"/>
    </source>
</evidence>
<dbReference type="Pfam" id="PF07727">
    <property type="entry name" value="RVT_2"/>
    <property type="match status" value="1"/>
</dbReference>
<keyword evidence="6" id="KW-1185">Reference proteome</keyword>
<name>A0AA38TL07_9ASTR</name>
<feature type="domain" description="GAG-pre-integrase" evidence="3">
    <location>
        <begin position="641"/>
        <end position="699"/>
    </location>
</feature>
<dbReference type="AlphaFoldDB" id="A0AA38TL07"/>
<evidence type="ECO:0000259" key="4">
    <source>
        <dbReference type="Pfam" id="PF22936"/>
    </source>
</evidence>
<feature type="domain" description="Retrovirus-related Pol polyprotein from transposon TNT 1-94-like beta-barrel" evidence="4">
    <location>
        <begin position="536"/>
        <end position="610"/>
    </location>
</feature>
<dbReference type="PANTHER" id="PTHR11439:SF463">
    <property type="entry name" value="REVERSE TRANSCRIPTASE TY1_COPIA-TYPE DOMAIN-CONTAINING PROTEIN"/>
    <property type="match status" value="1"/>
</dbReference>
<evidence type="ECO:0000313" key="6">
    <source>
        <dbReference type="Proteomes" id="UP001172457"/>
    </source>
</evidence>
<evidence type="ECO:0000256" key="1">
    <source>
        <dbReference type="SAM" id="MobiDB-lite"/>
    </source>
</evidence>
<evidence type="ECO:0000259" key="3">
    <source>
        <dbReference type="Pfam" id="PF13976"/>
    </source>
</evidence>
<feature type="region of interest" description="Disordered" evidence="1">
    <location>
        <begin position="336"/>
        <end position="357"/>
    </location>
</feature>
<organism evidence="5 6">
    <name type="scientific">Centaurea solstitialis</name>
    <name type="common">yellow star-thistle</name>
    <dbReference type="NCBI Taxonomy" id="347529"/>
    <lineage>
        <taxon>Eukaryota</taxon>
        <taxon>Viridiplantae</taxon>
        <taxon>Streptophyta</taxon>
        <taxon>Embryophyta</taxon>
        <taxon>Tracheophyta</taxon>
        <taxon>Spermatophyta</taxon>
        <taxon>Magnoliopsida</taxon>
        <taxon>eudicotyledons</taxon>
        <taxon>Gunneridae</taxon>
        <taxon>Pentapetalae</taxon>
        <taxon>asterids</taxon>
        <taxon>campanulids</taxon>
        <taxon>Asterales</taxon>
        <taxon>Asteraceae</taxon>
        <taxon>Carduoideae</taxon>
        <taxon>Cardueae</taxon>
        <taxon>Centaureinae</taxon>
        <taxon>Centaurea</taxon>
    </lineage>
</organism>
<dbReference type="InterPro" id="IPR013103">
    <property type="entry name" value="RVT_2"/>
</dbReference>
<dbReference type="CDD" id="cd09272">
    <property type="entry name" value="RNase_HI_RT_Ty1"/>
    <property type="match status" value="1"/>
</dbReference>
<reference evidence="5" key="1">
    <citation type="submission" date="2023-03" db="EMBL/GenBank/DDBJ databases">
        <title>Chromosome-scale reference genome and RAD-based genetic map of yellow starthistle (Centaurea solstitialis) reveal putative structural variation and QTLs associated with invader traits.</title>
        <authorList>
            <person name="Reatini B."/>
            <person name="Cang F.A."/>
            <person name="Jiang Q."/>
            <person name="Mckibben M.T.W."/>
            <person name="Barker M.S."/>
            <person name="Rieseberg L.H."/>
            <person name="Dlugosch K.M."/>
        </authorList>
    </citation>
    <scope>NUCLEOTIDE SEQUENCE</scope>
    <source>
        <strain evidence="5">CAN-66</strain>
        <tissue evidence="5">Leaf</tissue>
    </source>
</reference>
<protein>
    <submittedName>
        <fullName evidence="5">Uncharacterized protein</fullName>
    </submittedName>
</protein>
<dbReference type="Pfam" id="PF13976">
    <property type="entry name" value="gag_pre-integrs"/>
    <property type="match status" value="1"/>
</dbReference>